<name>V4TP89_9HYPH</name>
<evidence type="ECO:0000256" key="2">
    <source>
        <dbReference type="ARBA" id="ARBA00007261"/>
    </source>
</evidence>
<organism evidence="7 8">
    <name type="scientific">Lutibaculum baratangense AMV1</name>
    <dbReference type="NCBI Taxonomy" id="631454"/>
    <lineage>
        <taxon>Bacteria</taxon>
        <taxon>Pseudomonadati</taxon>
        <taxon>Pseudomonadota</taxon>
        <taxon>Alphaproteobacteria</taxon>
        <taxon>Hyphomicrobiales</taxon>
        <taxon>Tepidamorphaceae</taxon>
        <taxon>Lutibaculum</taxon>
    </lineage>
</organism>
<reference evidence="7 8" key="1">
    <citation type="journal article" date="2014" name="Genome Announc.">
        <title>Draft Genome Sequence of Lutibaculum baratangense Strain AMV1T, Isolated from a Mud Volcano in Andamans, India.</title>
        <authorList>
            <person name="Singh A."/>
            <person name="Sreenivas A."/>
            <person name="Sathyanarayana Reddy G."/>
            <person name="Pinnaka A.K."/>
            <person name="Shivaji S."/>
        </authorList>
    </citation>
    <scope>NUCLEOTIDE SEQUENCE [LARGE SCALE GENOMIC DNA]</scope>
    <source>
        <strain evidence="7 8">AMV1</strain>
    </source>
</reference>
<protein>
    <submittedName>
        <fullName evidence="7">Zinc protease</fullName>
    </submittedName>
</protein>
<evidence type="ECO:0000313" key="7">
    <source>
        <dbReference type="EMBL" id="ESR27498.1"/>
    </source>
</evidence>
<gene>
    <name evidence="7" type="ORF">N177_0021</name>
</gene>
<dbReference type="GO" id="GO:0046872">
    <property type="term" value="F:metal ion binding"/>
    <property type="evidence" value="ECO:0007669"/>
    <property type="project" value="InterPro"/>
</dbReference>
<dbReference type="PROSITE" id="PS00143">
    <property type="entry name" value="INSULINASE"/>
    <property type="match status" value="1"/>
</dbReference>
<dbReference type="PANTHER" id="PTHR11851">
    <property type="entry name" value="METALLOPROTEASE"/>
    <property type="match status" value="1"/>
</dbReference>
<dbReference type="InterPro" id="IPR011249">
    <property type="entry name" value="Metalloenz_LuxS/M16"/>
</dbReference>
<sequence length="481" mass="52123">MLSRALAGASGALPLRNVRMLGVAVLLSVATAAPADASQFGENVETFTLENGLDVVVIPDGRAPVVTHMVWYRVGAADEPPGVSGIAHFLEHLMFKGTEAHPEGEFSRVISELGGQENAFTSSDYTAYFQRVSKEHLKTMMEFEADRMTGLVLAPEQVASEREVIIEERRSRIDNDPSAQLGEAMDAALYMNSPYGRPIIGWPDEMANLSREDAISFYEAHYTPNNAILVVAGDVSPQEVRVMAEETYGQVEPRGEPGPRVRPQEPPHLVEMTVSLASPRVDQESMRRAWLVPSYTTAEDGEAPALDVLNEILTGGSTSRFYRELVVGRQLATAAGGYYQGTALDAGKFMVYAVPRPGVELETLTSAITEVIEGFVEGGVTDVEFERAKRSLIASTVYAQDSQQTLARIYGAALTTGSSVEDVNGWIGRIEAVEKEDVVEVARKYLDPETGVIGYLRSKPGVQAAAEGANPLPVPTEEITQ</sequence>
<dbReference type="eggNOG" id="COG0612">
    <property type="taxonomic scope" value="Bacteria"/>
</dbReference>
<evidence type="ECO:0000256" key="1">
    <source>
        <dbReference type="ARBA" id="ARBA00001947"/>
    </source>
</evidence>
<dbReference type="STRING" id="631454.N177_0021"/>
<dbReference type="Pfam" id="PF05193">
    <property type="entry name" value="Peptidase_M16_C"/>
    <property type="match status" value="1"/>
</dbReference>
<dbReference type="PANTHER" id="PTHR11851:SF49">
    <property type="entry name" value="MITOCHONDRIAL-PROCESSING PEPTIDASE SUBUNIT ALPHA"/>
    <property type="match status" value="1"/>
</dbReference>
<evidence type="ECO:0000256" key="4">
    <source>
        <dbReference type="RuleBase" id="RU004447"/>
    </source>
</evidence>
<comment type="similarity">
    <text evidence="2 4">Belongs to the peptidase M16 family.</text>
</comment>
<feature type="domain" description="Peptidase M16 N-terminal" evidence="5">
    <location>
        <begin position="57"/>
        <end position="200"/>
    </location>
</feature>
<dbReference type="InterPro" id="IPR007863">
    <property type="entry name" value="Peptidase_M16_C"/>
</dbReference>
<dbReference type="PATRIC" id="fig|631454.5.peg.21"/>
<keyword evidence="8" id="KW-1185">Reference proteome</keyword>
<dbReference type="Gene3D" id="3.30.830.10">
    <property type="entry name" value="Metalloenzyme, LuxS/M16 peptidase-like"/>
    <property type="match status" value="2"/>
</dbReference>
<dbReference type="InterPro" id="IPR001431">
    <property type="entry name" value="Pept_M16_Zn_BS"/>
</dbReference>
<dbReference type="GO" id="GO:0006508">
    <property type="term" value="P:proteolysis"/>
    <property type="evidence" value="ECO:0007669"/>
    <property type="project" value="UniProtKB-KW"/>
</dbReference>
<dbReference type="InterPro" id="IPR011765">
    <property type="entry name" value="Pept_M16_N"/>
</dbReference>
<dbReference type="GO" id="GO:0004222">
    <property type="term" value="F:metalloendopeptidase activity"/>
    <property type="evidence" value="ECO:0007669"/>
    <property type="project" value="InterPro"/>
</dbReference>
<evidence type="ECO:0000313" key="8">
    <source>
        <dbReference type="Proteomes" id="UP000017819"/>
    </source>
</evidence>
<dbReference type="InterPro" id="IPR050361">
    <property type="entry name" value="MPP/UQCRC_Complex"/>
</dbReference>
<feature type="domain" description="Peptidase M16 C-terminal" evidence="6">
    <location>
        <begin position="208"/>
        <end position="392"/>
    </location>
</feature>
<keyword evidence="7" id="KW-0645">Protease</keyword>
<keyword evidence="3" id="KW-0482">Metalloprotease</keyword>
<dbReference type="EMBL" id="AWXZ01000002">
    <property type="protein sequence ID" value="ESR27498.1"/>
    <property type="molecule type" value="Genomic_DNA"/>
</dbReference>
<dbReference type="RefSeq" id="WP_023430180.1">
    <property type="nucleotide sequence ID" value="NZ_AWXZ01000002.1"/>
</dbReference>
<dbReference type="Pfam" id="PF00675">
    <property type="entry name" value="Peptidase_M16"/>
    <property type="match status" value="1"/>
</dbReference>
<dbReference type="MEROPS" id="M16.019"/>
<proteinExistence type="inferred from homology"/>
<comment type="cofactor">
    <cofactor evidence="1">
        <name>Zn(2+)</name>
        <dbReference type="ChEBI" id="CHEBI:29105"/>
    </cofactor>
</comment>
<dbReference type="SUPFAM" id="SSF63411">
    <property type="entry name" value="LuxS/MPP-like metallohydrolase"/>
    <property type="match status" value="2"/>
</dbReference>
<keyword evidence="3" id="KW-0378">Hydrolase</keyword>
<evidence type="ECO:0000259" key="6">
    <source>
        <dbReference type="Pfam" id="PF05193"/>
    </source>
</evidence>
<accession>V4TP89</accession>
<evidence type="ECO:0000259" key="5">
    <source>
        <dbReference type="Pfam" id="PF00675"/>
    </source>
</evidence>
<evidence type="ECO:0000256" key="3">
    <source>
        <dbReference type="ARBA" id="ARBA00023049"/>
    </source>
</evidence>
<dbReference type="AlphaFoldDB" id="V4TP89"/>
<dbReference type="Proteomes" id="UP000017819">
    <property type="component" value="Unassembled WGS sequence"/>
</dbReference>
<comment type="caution">
    <text evidence="7">The sequence shown here is derived from an EMBL/GenBank/DDBJ whole genome shotgun (WGS) entry which is preliminary data.</text>
</comment>